<protein>
    <submittedName>
        <fullName evidence="1">SLAP domain-containing protein</fullName>
    </submittedName>
</protein>
<dbReference type="EMBL" id="JASTZU010000018">
    <property type="protein sequence ID" value="MDL4839652.1"/>
    <property type="molecule type" value="Genomic_DNA"/>
</dbReference>
<dbReference type="RefSeq" id="WP_285930583.1">
    <property type="nucleotide sequence ID" value="NZ_JASTZU010000018.1"/>
</dbReference>
<sequence>MQQLRFEQAWDKTIAEVDRKRITRIFKESTLQKDEPIQLTRLSQAKNHKGELLVTVLVHNTTQQTFSFYNKQLRYIENKAEMATHIFTSPAISIEPLVSMPWTFIFPVESIKTPPTLLNGHLEIIL</sequence>
<evidence type="ECO:0000313" key="2">
    <source>
        <dbReference type="Proteomes" id="UP001235343"/>
    </source>
</evidence>
<dbReference type="Proteomes" id="UP001235343">
    <property type="component" value="Unassembled WGS sequence"/>
</dbReference>
<organism evidence="1 2">
    <name type="scientific">Aquibacillus rhizosphaerae</name>
    <dbReference type="NCBI Taxonomy" id="3051431"/>
    <lineage>
        <taxon>Bacteria</taxon>
        <taxon>Bacillati</taxon>
        <taxon>Bacillota</taxon>
        <taxon>Bacilli</taxon>
        <taxon>Bacillales</taxon>
        <taxon>Bacillaceae</taxon>
        <taxon>Aquibacillus</taxon>
    </lineage>
</organism>
<comment type="caution">
    <text evidence="1">The sequence shown here is derived from an EMBL/GenBank/DDBJ whole genome shotgun (WGS) entry which is preliminary data.</text>
</comment>
<dbReference type="InterPro" id="IPR030910">
    <property type="entry name" value="SLAP_dom"/>
</dbReference>
<proteinExistence type="predicted"/>
<accession>A0ABT7L1C8</accession>
<gene>
    <name evidence="1" type="ORF">QQS35_04165</name>
</gene>
<keyword evidence="2" id="KW-1185">Reference proteome</keyword>
<evidence type="ECO:0000313" key="1">
    <source>
        <dbReference type="EMBL" id="MDL4839652.1"/>
    </source>
</evidence>
<reference evidence="1 2" key="1">
    <citation type="submission" date="2023-06" db="EMBL/GenBank/DDBJ databases">
        <title>Aquibacillus rhizosphaerae LR5S19.</title>
        <authorList>
            <person name="Sun J.-Q."/>
        </authorList>
    </citation>
    <scope>NUCLEOTIDE SEQUENCE [LARGE SCALE GENOMIC DNA]</scope>
    <source>
        <strain evidence="1 2">LR5S19</strain>
    </source>
</reference>
<dbReference type="NCBIfam" id="TIGR04398">
    <property type="entry name" value="SLAP_DUP"/>
    <property type="match status" value="1"/>
</dbReference>
<name>A0ABT7L1C8_9BACI</name>